<keyword evidence="2" id="KW-0813">Transport</keyword>
<dbReference type="Pfam" id="PF00664">
    <property type="entry name" value="ABC_membrane"/>
    <property type="match status" value="1"/>
</dbReference>
<evidence type="ECO:0000256" key="4">
    <source>
        <dbReference type="ARBA" id="ARBA00022692"/>
    </source>
</evidence>
<dbReference type="PROSITE" id="PS50893">
    <property type="entry name" value="ABC_TRANSPORTER_2"/>
    <property type="match status" value="1"/>
</dbReference>
<feature type="transmembrane region" description="Helical" evidence="11">
    <location>
        <begin position="30"/>
        <end position="51"/>
    </location>
</feature>
<evidence type="ECO:0000313" key="14">
    <source>
        <dbReference type="EMBL" id="OZY87867.1"/>
    </source>
</evidence>
<dbReference type="SUPFAM" id="SSF52540">
    <property type="entry name" value="P-loop containing nucleoside triphosphate hydrolases"/>
    <property type="match status" value="1"/>
</dbReference>
<dbReference type="PROSITE" id="PS50929">
    <property type="entry name" value="ABC_TM1F"/>
    <property type="match status" value="1"/>
</dbReference>
<evidence type="ECO:0000256" key="10">
    <source>
        <dbReference type="ARBA" id="ARBA00023136"/>
    </source>
</evidence>
<evidence type="ECO:0000256" key="6">
    <source>
        <dbReference type="ARBA" id="ARBA00022840"/>
    </source>
</evidence>
<dbReference type="GO" id="GO:0034040">
    <property type="term" value="F:ATPase-coupled lipid transmembrane transporter activity"/>
    <property type="evidence" value="ECO:0007669"/>
    <property type="project" value="InterPro"/>
</dbReference>
<dbReference type="InterPro" id="IPR017871">
    <property type="entry name" value="ABC_transporter-like_CS"/>
</dbReference>
<dbReference type="RefSeq" id="WP_094985178.1">
    <property type="nucleotide sequence ID" value="NZ_NHNI01000001.1"/>
</dbReference>
<dbReference type="Gene3D" id="3.40.50.300">
    <property type="entry name" value="P-loop containing nucleotide triphosphate hydrolases"/>
    <property type="match status" value="1"/>
</dbReference>
<dbReference type="GO" id="GO:0016887">
    <property type="term" value="F:ATP hydrolysis activity"/>
    <property type="evidence" value="ECO:0007669"/>
    <property type="project" value="InterPro"/>
</dbReference>
<evidence type="ECO:0000256" key="11">
    <source>
        <dbReference type="SAM" id="Phobius"/>
    </source>
</evidence>
<keyword evidence="6 14" id="KW-0067">ATP-binding</keyword>
<dbReference type="NCBIfam" id="TIGR02203">
    <property type="entry name" value="MsbA_lipidA"/>
    <property type="match status" value="1"/>
</dbReference>
<dbReference type="InterPro" id="IPR003593">
    <property type="entry name" value="AAA+_ATPase"/>
</dbReference>
<evidence type="ECO:0000256" key="5">
    <source>
        <dbReference type="ARBA" id="ARBA00022741"/>
    </source>
</evidence>
<dbReference type="Proteomes" id="UP000216101">
    <property type="component" value="Unassembled WGS sequence"/>
</dbReference>
<dbReference type="SUPFAM" id="SSF90123">
    <property type="entry name" value="ABC transporter transmembrane region"/>
    <property type="match status" value="1"/>
</dbReference>
<dbReference type="SMART" id="SM00382">
    <property type="entry name" value="AAA"/>
    <property type="match status" value="1"/>
</dbReference>
<evidence type="ECO:0000259" key="12">
    <source>
        <dbReference type="PROSITE" id="PS50893"/>
    </source>
</evidence>
<protein>
    <submittedName>
        <fullName evidence="14">Lipid A export permease/ATP-binding protein MsbA</fullName>
    </submittedName>
</protein>
<keyword evidence="5" id="KW-0547">Nucleotide-binding</keyword>
<keyword evidence="15" id="KW-1185">Reference proteome</keyword>
<dbReference type="GO" id="GO:0005524">
    <property type="term" value="F:ATP binding"/>
    <property type="evidence" value="ECO:0007669"/>
    <property type="project" value="UniProtKB-KW"/>
</dbReference>
<evidence type="ECO:0000256" key="3">
    <source>
        <dbReference type="ARBA" id="ARBA00022475"/>
    </source>
</evidence>
<comment type="caution">
    <text evidence="14">The sequence shown here is derived from an EMBL/GenBank/DDBJ whole genome shotgun (WGS) entry which is preliminary data.</text>
</comment>
<dbReference type="Gene3D" id="1.20.1560.10">
    <property type="entry name" value="ABC transporter type 1, transmembrane domain"/>
    <property type="match status" value="1"/>
</dbReference>
<dbReference type="InterPro" id="IPR011527">
    <property type="entry name" value="ABC1_TM_dom"/>
</dbReference>
<dbReference type="InterPro" id="IPR039421">
    <property type="entry name" value="Type_1_exporter"/>
</dbReference>
<keyword evidence="10 11" id="KW-0472">Membrane</keyword>
<gene>
    <name evidence="14" type="ORF">CBP51_13180</name>
</gene>
<dbReference type="GO" id="GO:0015421">
    <property type="term" value="F:ABC-type oligopeptide transporter activity"/>
    <property type="evidence" value="ECO:0007669"/>
    <property type="project" value="TreeGrafter"/>
</dbReference>
<reference evidence="15" key="1">
    <citation type="submission" date="2017-05" db="EMBL/GenBank/DDBJ databases">
        <authorList>
            <person name="Barney B.M."/>
        </authorList>
    </citation>
    <scope>NUCLEOTIDE SEQUENCE [LARGE SCALE GENOMIC DNA]</scope>
    <source>
        <strain evidence="15">PSBB022</strain>
    </source>
</reference>
<evidence type="ECO:0000256" key="7">
    <source>
        <dbReference type="ARBA" id="ARBA00022967"/>
    </source>
</evidence>
<feature type="transmembrane region" description="Helical" evidence="11">
    <location>
        <begin position="173"/>
        <end position="192"/>
    </location>
</feature>
<feature type="transmembrane region" description="Helical" evidence="11">
    <location>
        <begin position="250"/>
        <end position="279"/>
    </location>
</feature>
<name>A0A266QDC3_9GAMM</name>
<keyword evidence="4 11" id="KW-0812">Transmembrane</keyword>
<dbReference type="InterPro" id="IPR036640">
    <property type="entry name" value="ABC1_TM_sf"/>
</dbReference>
<organism evidence="14 15">
    <name type="scientific">Cellvibrio mixtus</name>
    <dbReference type="NCBI Taxonomy" id="39650"/>
    <lineage>
        <taxon>Bacteria</taxon>
        <taxon>Pseudomonadati</taxon>
        <taxon>Pseudomonadota</taxon>
        <taxon>Gammaproteobacteria</taxon>
        <taxon>Cellvibrionales</taxon>
        <taxon>Cellvibrionaceae</taxon>
        <taxon>Cellvibrio</taxon>
    </lineage>
</organism>
<dbReference type="PANTHER" id="PTHR43394">
    <property type="entry name" value="ATP-DEPENDENT PERMEASE MDL1, MITOCHONDRIAL"/>
    <property type="match status" value="1"/>
</dbReference>
<proteinExistence type="predicted"/>
<keyword evidence="7" id="KW-1278">Translocase</keyword>
<evidence type="ECO:0000256" key="1">
    <source>
        <dbReference type="ARBA" id="ARBA00004651"/>
    </source>
</evidence>
<sequence>MSTEPHKIPAAGEASAWQIYQRLLRYLKPYVFLFGVSVVGYIIYAGANVMYSKVMEQLVVAIESEDPTARWFVPLLIVGATLMRGLGMFIGGYFMAKVAFNVVNDLRVQVFNHMTRLPVSAFDERPSGHMISLITYNINGVTVAATDALKKGIREGATAIGLLGYLFYLDWKLTLLFLSVAPIMGLLVTKVARRLRRLSSKVQDSVGDITQVSSEMINGYQVMRTFGGEAYEQDRFVQASKKNYLQNMKIIVTSAANAPVMHVLIAVAMSLLIYAALSFMQMDSTAAFIGYITAVGLIVNPIRQLGEVAPMIIKGVAAADSVFKLLDTPPEKDTGTYEVARVKGDVHFNNLTFSYANQERPALHDVNLSVCAGEVVALVGKSGSGKSTLVSLLNRFHDASDGEILIDGVPVGDYRLDNLRSHIALVNQHVTLFNDTIAGNIAYGSLQSRDMDSIRAAAEAAYATEFIDALPDGFDTMIGESGARLSGGQRQRLAIARALLKDAPILILDEATSALDNESEHYIQAALERVMKGRTTFVVAHRLSTIEKADRIIVMEQGEIVEQGTHAELLAQQGHYARLHAKAFSEQDDAH</sequence>
<dbReference type="InterPro" id="IPR003439">
    <property type="entry name" value="ABC_transporter-like_ATP-bd"/>
</dbReference>
<feature type="domain" description="ABC transmembrane type-1" evidence="13">
    <location>
        <begin position="36"/>
        <end position="314"/>
    </location>
</feature>
<accession>A0A266QDC3</accession>
<dbReference type="InterPro" id="IPR027417">
    <property type="entry name" value="P-loop_NTPase"/>
</dbReference>
<dbReference type="GO" id="GO:0005886">
    <property type="term" value="C:plasma membrane"/>
    <property type="evidence" value="ECO:0007669"/>
    <property type="project" value="UniProtKB-SubCell"/>
</dbReference>
<feature type="domain" description="ABC transporter" evidence="12">
    <location>
        <begin position="346"/>
        <end position="582"/>
    </location>
</feature>
<feature type="transmembrane region" description="Helical" evidence="11">
    <location>
        <begin position="71"/>
        <end position="96"/>
    </location>
</feature>
<evidence type="ECO:0000256" key="8">
    <source>
        <dbReference type="ARBA" id="ARBA00022989"/>
    </source>
</evidence>
<dbReference type="EMBL" id="NHNI01000001">
    <property type="protein sequence ID" value="OZY87867.1"/>
    <property type="molecule type" value="Genomic_DNA"/>
</dbReference>
<keyword evidence="8 11" id="KW-1133">Transmembrane helix</keyword>
<keyword evidence="3" id="KW-1003">Cell membrane</keyword>
<dbReference type="CDD" id="cd18552">
    <property type="entry name" value="ABC_6TM_MsbA_like"/>
    <property type="match status" value="1"/>
</dbReference>
<dbReference type="PROSITE" id="PS00211">
    <property type="entry name" value="ABC_TRANSPORTER_1"/>
    <property type="match status" value="1"/>
</dbReference>
<evidence type="ECO:0000259" key="13">
    <source>
        <dbReference type="PROSITE" id="PS50929"/>
    </source>
</evidence>
<evidence type="ECO:0000256" key="2">
    <source>
        <dbReference type="ARBA" id="ARBA00022448"/>
    </source>
</evidence>
<evidence type="ECO:0000256" key="9">
    <source>
        <dbReference type="ARBA" id="ARBA00023055"/>
    </source>
</evidence>
<keyword evidence="9" id="KW-0445">Lipid transport</keyword>
<dbReference type="Pfam" id="PF00005">
    <property type="entry name" value="ABC_tran"/>
    <property type="match status" value="1"/>
</dbReference>
<dbReference type="PANTHER" id="PTHR43394:SF1">
    <property type="entry name" value="ATP-BINDING CASSETTE SUB-FAMILY B MEMBER 10, MITOCHONDRIAL"/>
    <property type="match status" value="1"/>
</dbReference>
<comment type="subcellular location">
    <subcellularLocation>
        <location evidence="1">Cell membrane</location>
        <topology evidence="1">Multi-pass membrane protein</topology>
    </subcellularLocation>
</comment>
<evidence type="ECO:0000313" key="15">
    <source>
        <dbReference type="Proteomes" id="UP000216101"/>
    </source>
</evidence>
<dbReference type="AlphaFoldDB" id="A0A266QDC3"/>
<dbReference type="InterPro" id="IPR011917">
    <property type="entry name" value="ABC_transpr_lipidA"/>
</dbReference>
<dbReference type="FunFam" id="3.40.50.300:FF:000140">
    <property type="entry name" value="Lipid A export ATP-binding/permease protein MsbA"/>
    <property type="match status" value="1"/>
</dbReference>